<dbReference type="Pfam" id="PF07686">
    <property type="entry name" value="V-set"/>
    <property type="match status" value="1"/>
</dbReference>
<dbReference type="InterPro" id="IPR036179">
    <property type="entry name" value="Ig-like_dom_sf"/>
</dbReference>
<dbReference type="InterPro" id="IPR013106">
    <property type="entry name" value="Ig_V-set"/>
</dbReference>
<evidence type="ECO:0000256" key="3">
    <source>
        <dbReference type="ARBA" id="ARBA00022729"/>
    </source>
</evidence>
<evidence type="ECO:0000313" key="11">
    <source>
        <dbReference type="Proteomes" id="UP000515152"/>
    </source>
</evidence>
<evidence type="ECO:0000259" key="10">
    <source>
        <dbReference type="SMART" id="SM00409"/>
    </source>
</evidence>
<dbReference type="PANTHER" id="PTHR19433:SF111">
    <property type="entry name" value="T CELL RECEPTOR ALPHA VARIABLE 4"/>
    <property type="match status" value="1"/>
</dbReference>
<keyword evidence="6" id="KW-1015">Disulfide bond</keyword>
<feature type="signal peptide" evidence="9">
    <location>
        <begin position="1"/>
        <end position="20"/>
    </location>
</feature>
<keyword evidence="4" id="KW-0391">Immunity</keyword>
<evidence type="ECO:0000256" key="7">
    <source>
        <dbReference type="ARBA" id="ARBA00023180"/>
    </source>
</evidence>
<dbReference type="GO" id="GO:0009617">
    <property type="term" value="P:response to bacterium"/>
    <property type="evidence" value="ECO:0007669"/>
    <property type="project" value="TreeGrafter"/>
</dbReference>
<keyword evidence="7" id="KW-0325">Glycoprotein</keyword>
<dbReference type="GO" id="GO:0005886">
    <property type="term" value="C:plasma membrane"/>
    <property type="evidence" value="ECO:0007669"/>
    <property type="project" value="UniProtKB-SubCell"/>
</dbReference>
<evidence type="ECO:0000256" key="5">
    <source>
        <dbReference type="ARBA" id="ARBA00023136"/>
    </source>
</evidence>
<dbReference type="AlphaFoldDB" id="A0A6P8F887"/>
<dbReference type="InterPro" id="IPR013783">
    <property type="entry name" value="Ig-like_fold"/>
</dbReference>
<evidence type="ECO:0000256" key="9">
    <source>
        <dbReference type="SAM" id="SignalP"/>
    </source>
</evidence>
<keyword evidence="5 8" id="KW-0472">Membrane</keyword>
<dbReference type="OrthoDB" id="8947657at2759"/>
<evidence type="ECO:0000256" key="2">
    <source>
        <dbReference type="ARBA" id="ARBA00022475"/>
    </source>
</evidence>
<dbReference type="KEGG" id="char:116220757"/>
<feature type="domain" description="Immunoglobulin" evidence="10">
    <location>
        <begin position="28"/>
        <end position="133"/>
    </location>
</feature>
<dbReference type="InterPro" id="IPR003599">
    <property type="entry name" value="Ig_sub"/>
</dbReference>
<evidence type="ECO:0000256" key="1">
    <source>
        <dbReference type="ARBA" id="ARBA00004236"/>
    </source>
</evidence>
<dbReference type="RefSeq" id="XP_031424733.1">
    <property type="nucleotide sequence ID" value="XM_031568873.1"/>
</dbReference>
<dbReference type="GeneID" id="116220757"/>
<dbReference type="InterPro" id="IPR052051">
    <property type="entry name" value="TCR_complex_component"/>
</dbReference>
<keyword evidence="2" id="KW-1003">Cell membrane</keyword>
<name>A0A6P8F887_CLUHA</name>
<accession>A0A6P8F887</accession>
<dbReference type="Proteomes" id="UP000515152">
    <property type="component" value="Chromosome 6"/>
</dbReference>
<feature type="transmembrane region" description="Helical" evidence="8">
    <location>
        <begin position="246"/>
        <end position="266"/>
    </location>
</feature>
<gene>
    <name evidence="12" type="primary">LOC116220757</name>
</gene>
<dbReference type="SMART" id="SM00409">
    <property type="entry name" value="IG"/>
    <property type="match status" value="1"/>
</dbReference>
<sequence>MNGLLGSFFILVRITQEVVTGSVVSQPDQVIFSRLDETVTVKCMALKDSSEYLFWYQQRLGQMPRCICMARTNTDPHYVGEFKDSHISCQTTEGGFDLKIRNNNWSDEASYYCASRNRSHFMDFAERTFLRITDETQQTSNAVTVIQSPTQDPVHSVDSEPLQCPGVSETTTEELSLYWFGPASRDFHPGLIYAYRNSSSMLKCMHELATSNDSNAATFYCAVKTCGQILLGNGTTVETEGSVAHMIPVLGGTLCLCVILDIYLIYSYYKKRTCLNCQGRPP</sequence>
<evidence type="ECO:0000256" key="6">
    <source>
        <dbReference type="ARBA" id="ARBA00023157"/>
    </source>
</evidence>
<keyword evidence="8" id="KW-0812">Transmembrane</keyword>
<dbReference type="SUPFAM" id="SSF48726">
    <property type="entry name" value="Immunoglobulin"/>
    <property type="match status" value="2"/>
</dbReference>
<proteinExistence type="predicted"/>
<organism evidence="11 12">
    <name type="scientific">Clupea harengus</name>
    <name type="common">Atlantic herring</name>
    <dbReference type="NCBI Taxonomy" id="7950"/>
    <lineage>
        <taxon>Eukaryota</taxon>
        <taxon>Metazoa</taxon>
        <taxon>Chordata</taxon>
        <taxon>Craniata</taxon>
        <taxon>Vertebrata</taxon>
        <taxon>Euteleostomi</taxon>
        <taxon>Actinopterygii</taxon>
        <taxon>Neopterygii</taxon>
        <taxon>Teleostei</taxon>
        <taxon>Clupei</taxon>
        <taxon>Clupeiformes</taxon>
        <taxon>Clupeoidei</taxon>
        <taxon>Clupeidae</taxon>
        <taxon>Clupea</taxon>
    </lineage>
</organism>
<keyword evidence="11" id="KW-1185">Reference proteome</keyword>
<protein>
    <submittedName>
        <fullName evidence="12">Uncharacterized protein LOC116220757</fullName>
    </submittedName>
</protein>
<evidence type="ECO:0000313" key="12">
    <source>
        <dbReference type="RefSeq" id="XP_031424733.1"/>
    </source>
</evidence>
<dbReference type="PANTHER" id="PTHR19433">
    <property type="entry name" value="T-CELL RECEPTOR ALPHA CHAIN V REGION-RELATED"/>
    <property type="match status" value="1"/>
</dbReference>
<reference evidence="12" key="1">
    <citation type="submission" date="2025-08" db="UniProtKB">
        <authorList>
            <consortium name="RefSeq"/>
        </authorList>
    </citation>
    <scope>IDENTIFICATION</scope>
</reference>
<evidence type="ECO:0000256" key="4">
    <source>
        <dbReference type="ARBA" id="ARBA00022859"/>
    </source>
</evidence>
<keyword evidence="3 9" id="KW-0732">Signal</keyword>
<comment type="subcellular location">
    <subcellularLocation>
        <location evidence="1">Cell membrane</location>
    </subcellularLocation>
</comment>
<feature type="chain" id="PRO_5027814180" evidence="9">
    <location>
        <begin position="21"/>
        <end position="282"/>
    </location>
</feature>
<keyword evidence="8" id="KW-1133">Transmembrane helix</keyword>
<dbReference type="Gene3D" id="2.60.40.10">
    <property type="entry name" value="Immunoglobulins"/>
    <property type="match status" value="2"/>
</dbReference>
<evidence type="ECO:0000256" key="8">
    <source>
        <dbReference type="SAM" id="Phobius"/>
    </source>
</evidence>
<dbReference type="GO" id="GO:0002376">
    <property type="term" value="P:immune system process"/>
    <property type="evidence" value="ECO:0007669"/>
    <property type="project" value="UniProtKB-KW"/>
</dbReference>